<evidence type="ECO:0000313" key="1">
    <source>
        <dbReference type="EMBL" id="OAT00947.1"/>
    </source>
</evidence>
<name>A0ABX2VUW1_AJEDR</name>
<sequence>MCRMSPLSIQFLHPVHHQSLPLKRIEMQQQIATVQPLPVISAKERHKVSIEHGSDS</sequence>
<dbReference type="Proteomes" id="UP000002039">
    <property type="component" value="Unassembled WGS sequence"/>
</dbReference>
<organism evidence="1 2">
    <name type="scientific">Ajellomyces dermatitidis (strain ER-3 / ATCC MYA-2586)</name>
    <name type="common">Blastomyces dermatitidis</name>
    <dbReference type="NCBI Taxonomy" id="559297"/>
    <lineage>
        <taxon>Eukaryota</taxon>
        <taxon>Fungi</taxon>
        <taxon>Dikarya</taxon>
        <taxon>Ascomycota</taxon>
        <taxon>Pezizomycotina</taxon>
        <taxon>Eurotiomycetes</taxon>
        <taxon>Eurotiomycetidae</taxon>
        <taxon>Onygenales</taxon>
        <taxon>Ajellomycetaceae</taxon>
        <taxon>Blastomyces</taxon>
    </lineage>
</organism>
<protein>
    <submittedName>
        <fullName evidence="1">Uncharacterized protein</fullName>
    </submittedName>
</protein>
<accession>A0ABX2VUW1</accession>
<dbReference type="RefSeq" id="XP_045280674.1">
    <property type="nucleotide sequence ID" value="XM_045426007.1"/>
</dbReference>
<gene>
    <name evidence="1" type="ORF">BDCG_16810</name>
</gene>
<reference evidence="2" key="1">
    <citation type="journal article" date="2015" name="PLoS Genet.">
        <title>The dynamic genome and transcriptome of the human fungal pathogen Blastomyces and close relative Emmonsia.</title>
        <authorList>
            <person name="Munoz J.F."/>
            <person name="Gauthier G.M."/>
            <person name="Desjardins C.A."/>
            <person name="Gallo J.E."/>
            <person name="Holder J."/>
            <person name="Sullivan T.D."/>
            <person name="Marty A.J."/>
            <person name="Carmen J.C."/>
            <person name="Chen Z."/>
            <person name="Ding L."/>
            <person name="Gujja S."/>
            <person name="Magrini V."/>
            <person name="Misas E."/>
            <person name="Mitreva M."/>
            <person name="Priest M."/>
            <person name="Saif S."/>
            <person name="Whiston E.A."/>
            <person name="Young S."/>
            <person name="Zeng Q."/>
            <person name="Goldman W.E."/>
            <person name="Mardis E.R."/>
            <person name="Taylor J.W."/>
            <person name="McEwen J.G."/>
            <person name="Clay O.K."/>
            <person name="Klein B.S."/>
            <person name="Cuomo C.A."/>
        </authorList>
    </citation>
    <scope>NUCLEOTIDE SEQUENCE [LARGE SCALE GENOMIC DNA]</scope>
    <source>
        <strain evidence="2">ER-3 / ATCC MYA-2586</strain>
    </source>
</reference>
<dbReference type="GeneID" id="69031702"/>
<keyword evidence="2" id="KW-1185">Reference proteome</keyword>
<evidence type="ECO:0000313" key="2">
    <source>
        <dbReference type="Proteomes" id="UP000002039"/>
    </source>
</evidence>
<dbReference type="EMBL" id="EQ999976">
    <property type="protein sequence ID" value="OAT00947.1"/>
    <property type="molecule type" value="Genomic_DNA"/>
</dbReference>
<proteinExistence type="predicted"/>